<dbReference type="GO" id="GO:0044550">
    <property type="term" value="P:secondary metabolite biosynthetic process"/>
    <property type="evidence" value="ECO:0007669"/>
    <property type="project" value="TreeGrafter"/>
</dbReference>
<dbReference type="InterPro" id="IPR001031">
    <property type="entry name" value="Thioesterase"/>
</dbReference>
<sequence>MSAHNVEDVYGLSPLQFGMLFHSLEDTSDTRPYTVQITEEITGPFDEECLRDAWQRLIDRHTILRSAFVWEGVSEPVQVVQRTAELPFTARDLRGLPQEVQDERVKQFLAEDWERGFDLSRAPLVRIGVLRTAEERRLLVWSFHHILLDGWSIQFLQKELFEIYRGLLENTPVTLPPAVPYRRYIEWLSTQRPADSKAFWTRYLDGVTEPTDLHVDRDTGATGIGELEIFSDPALFTRAREYARAQRITMNTLVQGVWSVLLSRYSGREDVLFGSTNSGRSIAMPQIESMVGLFINTLPVRGRVDGAARTADWLRELQDEQLDMRQWEYCHLVDVREYSRIPRGEQLFRSILVFENYPVIGKESDLPQGMDRRLVNCVERTGFPLTLVATARHVFEFKFVYDRALFDDDVIERMAGHVETLLASVVDHPDALLSELEMLTGAEREQVVVEWNATSGPYPDTATIHGLIEERVRRCPDAVAVSFGGVSLSYREVNERANALAWHLRERGVVPDQLVAVCLDRGPELVCALLGILKAGAAFVPLDPDYPTDRITFMVEDTATPLVVTQSGHSGRLPVGVPQLLVDVEWPSGGVGDPVAVAGPDDLAYVIYTSGSTGRPKGVQLDHRGVVNYLDWCDRNYPPVADNGVGTLLYSSVTFDLTITALFLPLIQGQRIVVPVPGPDRSAFDAAIELVMSGMEIGFLKATPSHLEVLTAHLEAAGVRHAIATVVAGGEDLSPTLADRVFRSSSRTTVISNEYGATEGSVANVMSLTTAIDTTSPASPVGVPITNTTAYVVDRYDRPVPIGVPGECLLGGICVARGYLNRPELTDTRFVPDPFSAEPGARVYRTGDLVRWRADGQMEFIGRIDDQVKLRGYRIELGEIENNLITHPRVAAATVTVHTDATGDKRLVAYLVAAGGATAPTAGDLRTHLLQGLPEYMVPTVYVPLDQLPLTPNGKVDRKALPAPDSQRPDLEADFAAPRTAAESAIAAIWSDVLGIDTIGVHDNFFDLGGQSIKAVRVASRVSEAGWTVSVQQVMRYTTVAALAAAVAGPAPAPSGLVVRLTEREEAPDLPGLFCIHPGGGSTHSYRQLAARLADSFEVYGVQASGLNAGEAPILGVAAMAARYWQEIRSVQPQGPVLLLGWSTGAVLAQEMCAQQPDAVSAAYLLEPAVTGPDRQEWFLGHAEVYRQAEALWRRGQDETGTAREETARELRAMAPRLNIDAESVTLEEWLPYAVMEAEVDSLASHRARPSFAPTTLFVSDTVRLAGPEGNEDEVPHEQYTAYWQQLHLGGLDIVDLPGRHLRMVKDDEQLEILVRAVEQHAVATR</sequence>
<comment type="caution">
    <text evidence="6">The sequence shown here is derived from an EMBL/GenBank/DDBJ whole genome shotgun (WGS) entry which is preliminary data.</text>
</comment>
<dbReference type="FunFam" id="2.30.38.10:FF:000001">
    <property type="entry name" value="Non-ribosomal peptide synthetase PvdI"/>
    <property type="match status" value="1"/>
</dbReference>
<dbReference type="NCBIfam" id="TIGR01733">
    <property type="entry name" value="AA-adenyl-dom"/>
    <property type="match status" value="1"/>
</dbReference>
<gene>
    <name evidence="6" type="ORF">POF50_024600</name>
</gene>
<dbReference type="InterPro" id="IPR020459">
    <property type="entry name" value="AMP-binding"/>
</dbReference>
<dbReference type="Gene3D" id="3.40.50.980">
    <property type="match status" value="2"/>
</dbReference>
<dbReference type="PANTHER" id="PTHR45527">
    <property type="entry name" value="NONRIBOSOMAL PEPTIDE SYNTHETASE"/>
    <property type="match status" value="1"/>
</dbReference>
<proteinExistence type="inferred from homology"/>
<dbReference type="FunFam" id="3.30.300.30:FF:000010">
    <property type="entry name" value="Enterobactin synthetase component F"/>
    <property type="match status" value="1"/>
</dbReference>
<dbReference type="GO" id="GO:0043041">
    <property type="term" value="P:amino acid activation for nonribosomal peptide biosynthetic process"/>
    <property type="evidence" value="ECO:0007669"/>
    <property type="project" value="TreeGrafter"/>
</dbReference>
<dbReference type="SUPFAM" id="SSF56801">
    <property type="entry name" value="Acetyl-CoA synthetase-like"/>
    <property type="match status" value="1"/>
</dbReference>
<dbReference type="SUPFAM" id="SSF47336">
    <property type="entry name" value="ACP-like"/>
    <property type="match status" value="1"/>
</dbReference>
<feature type="domain" description="Carrier" evidence="5">
    <location>
        <begin position="977"/>
        <end position="1051"/>
    </location>
</feature>
<dbReference type="InterPro" id="IPR010071">
    <property type="entry name" value="AA_adenyl_dom"/>
</dbReference>
<dbReference type="FunFam" id="1.10.1200.10:FF:000005">
    <property type="entry name" value="Nonribosomal peptide synthetase 1"/>
    <property type="match status" value="1"/>
</dbReference>
<dbReference type="EMBL" id="JABXJJ020000032">
    <property type="protein sequence ID" value="MDI5972482.1"/>
    <property type="molecule type" value="Genomic_DNA"/>
</dbReference>
<dbReference type="CDD" id="cd05930">
    <property type="entry name" value="A_NRPS"/>
    <property type="match status" value="1"/>
</dbReference>
<dbReference type="InterPro" id="IPR020845">
    <property type="entry name" value="AMP-binding_CS"/>
</dbReference>
<dbReference type="GO" id="GO:0003824">
    <property type="term" value="F:catalytic activity"/>
    <property type="evidence" value="ECO:0007669"/>
    <property type="project" value="InterPro"/>
</dbReference>
<evidence type="ECO:0000256" key="3">
    <source>
        <dbReference type="ARBA" id="ARBA00022450"/>
    </source>
</evidence>
<dbReference type="RefSeq" id="WP_271315389.1">
    <property type="nucleotide sequence ID" value="NZ_JABXJJ020000032.1"/>
</dbReference>
<dbReference type="Pfam" id="PF00975">
    <property type="entry name" value="Thioesterase"/>
    <property type="match status" value="1"/>
</dbReference>
<dbReference type="PROSITE" id="PS50075">
    <property type="entry name" value="CARRIER"/>
    <property type="match status" value="1"/>
</dbReference>
<dbReference type="Gene3D" id="2.30.38.10">
    <property type="entry name" value="Luciferase, Domain 3"/>
    <property type="match status" value="1"/>
</dbReference>
<dbReference type="Pfam" id="PF13193">
    <property type="entry name" value="AMP-binding_C"/>
    <property type="match status" value="1"/>
</dbReference>
<keyword evidence="4" id="KW-0597">Phosphoprotein</keyword>
<organism evidence="6">
    <name type="scientific">Streptantibioticus silvisoli</name>
    <dbReference type="NCBI Taxonomy" id="2705255"/>
    <lineage>
        <taxon>Bacteria</taxon>
        <taxon>Bacillati</taxon>
        <taxon>Actinomycetota</taxon>
        <taxon>Actinomycetes</taxon>
        <taxon>Kitasatosporales</taxon>
        <taxon>Streptomycetaceae</taxon>
        <taxon>Streptantibioticus</taxon>
    </lineage>
</organism>
<evidence type="ECO:0000313" key="6">
    <source>
        <dbReference type="EMBL" id="MDI5972482.1"/>
    </source>
</evidence>
<dbReference type="GO" id="GO:0005737">
    <property type="term" value="C:cytoplasm"/>
    <property type="evidence" value="ECO:0007669"/>
    <property type="project" value="TreeGrafter"/>
</dbReference>
<dbReference type="InterPro" id="IPR023213">
    <property type="entry name" value="CAT-like_dom_sf"/>
</dbReference>
<dbReference type="GO" id="GO:0017000">
    <property type="term" value="P:antibiotic biosynthetic process"/>
    <property type="evidence" value="ECO:0007669"/>
    <property type="project" value="UniProtKB-ARBA"/>
</dbReference>
<keyword evidence="3" id="KW-0596">Phosphopantetheine</keyword>
<dbReference type="InterPro" id="IPR029058">
    <property type="entry name" value="AB_hydrolase_fold"/>
</dbReference>
<dbReference type="GO" id="GO:0031177">
    <property type="term" value="F:phosphopantetheine binding"/>
    <property type="evidence" value="ECO:0007669"/>
    <property type="project" value="InterPro"/>
</dbReference>
<dbReference type="Gene3D" id="3.30.300.30">
    <property type="match status" value="1"/>
</dbReference>
<dbReference type="SUPFAM" id="SSF52777">
    <property type="entry name" value="CoA-dependent acyltransferases"/>
    <property type="match status" value="2"/>
</dbReference>
<dbReference type="FunFam" id="3.40.50.980:FF:000001">
    <property type="entry name" value="Non-ribosomal peptide synthetase"/>
    <property type="match status" value="1"/>
</dbReference>
<comment type="similarity">
    <text evidence="2">Belongs to the ATP-dependent AMP-binding enzyme family.</text>
</comment>
<evidence type="ECO:0000256" key="2">
    <source>
        <dbReference type="ARBA" id="ARBA00006432"/>
    </source>
</evidence>
<protein>
    <submittedName>
        <fullName evidence="6">Amino acid adenylation domain-containing protein</fullName>
    </submittedName>
</protein>
<dbReference type="GO" id="GO:0008610">
    <property type="term" value="P:lipid biosynthetic process"/>
    <property type="evidence" value="ECO:0007669"/>
    <property type="project" value="UniProtKB-ARBA"/>
</dbReference>
<dbReference type="InterPro" id="IPR025110">
    <property type="entry name" value="AMP-bd_C"/>
</dbReference>
<dbReference type="Gene3D" id="3.30.559.30">
    <property type="entry name" value="Nonribosomal peptide synthetase, condensation domain"/>
    <property type="match status" value="1"/>
</dbReference>
<dbReference type="CDD" id="cd19543">
    <property type="entry name" value="DCL_NRPS"/>
    <property type="match status" value="1"/>
</dbReference>
<dbReference type="InterPro" id="IPR020806">
    <property type="entry name" value="PKS_PP-bd"/>
</dbReference>
<evidence type="ECO:0000259" key="5">
    <source>
        <dbReference type="PROSITE" id="PS50075"/>
    </source>
</evidence>
<reference evidence="6" key="1">
    <citation type="submission" date="2023-05" db="EMBL/GenBank/DDBJ databases">
        <title>Streptantibioticus silvisoli sp. nov., acidotolerant actinomycetes 1 from pine litter.</title>
        <authorList>
            <person name="Swiecimska M."/>
            <person name="Golinska P."/>
            <person name="Sangal V."/>
            <person name="Wachnowicz B."/>
            <person name="Goodfellow M."/>
        </authorList>
    </citation>
    <scope>NUCLEOTIDE SEQUENCE</scope>
    <source>
        <strain evidence="6">SL13</strain>
    </source>
</reference>
<dbReference type="PRINTS" id="PR00154">
    <property type="entry name" value="AMPBINDING"/>
</dbReference>
<dbReference type="SMART" id="SM00823">
    <property type="entry name" value="PKS_PP"/>
    <property type="match status" value="1"/>
</dbReference>
<dbReference type="Gene3D" id="3.30.559.10">
    <property type="entry name" value="Chloramphenicol acetyltransferase-like domain"/>
    <property type="match status" value="1"/>
</dbReference>
<dbReference type="InterPro" id="IPR009081">
    <property type="entry name" value="PP-bd_ACP"/>
</dbReference>
<dbReference type="InterPro" id="IPR036736">
    <property type="entry name" value="ACP-like_sf"/>
</dbReference>
<dbReference type="InterPro" id="IPR001242">
    <property type="entry name" value="Condensation_dom"/>
</dbReference>
<dbReference type="InterPro" id="IPR000873">
    <property type="entry name" value="AMP-dep_synth/lig_dom"/>
</dbReference>
<dbReference type="PANTHER" id="PTHR45527:SF1">
    <property type="entry name" value="FATTY ACID SYNTHASE"/>
    <property type="match status" value="1"/>
</dbReference>
<evidence type="ECO:0000256" key="4">
    <source>
        <dbReference type="ARBA" id="ARBA00022553"/>
    </source>
</evidence>
<comment type="cofactor">
    <cofactor evidence="1">
        <name>pantetheine 4'-phosphate</name>
        <dbReference type="ChEBI" id="CHEBI:47942"/>
    </cofactor>
</comment>
<dbReference type="InterPro" id="IPR045851">
    <property type="entry name" value="AMP-bd_C_sf"/>
</dbReference>
<evidence type="ECO:0000256" key="1">
    <source>
        <dbReference type="ARBA" id="ARBA00001957"/>
    </source>
</evidence>
<dbReference type="Pfam" id="PF00550">
    <property type="entry name" value="PP-binding"/>
    <property type="match status" value="1"/>
</dbReference>
<name>A0AA90H8P8_9ACTN</name>
<dbReference type="Pfam" id="PF00501">
    <property type="entry name" value="AMP-binding"/>
    <property type="match status" value="1"/>
</dbReference>
<dbReference type="PROSITE" id="PS00455">
    <property type="entry name" value="AMP_BINDING"/>
    <property type="match status" value="1"/>
</dbReference>
<accession>A0AA90H8P8</accession>
<dbReference type="Gene3D" id="3.40.50.1820">
    <property type="entry name" value="alpha/beta hydrolase"/>
    <property type="match status" value="1"/>
</dbReference>
<dbReference type="SUPFAM" id="SSF53474">
    <property type="entry name" value="alpha/beta-Hydrolases"/>
    <property type="match status" value="1"/>
</dbReference>
<dbReference type="Gene3D" id="1.10.1200.10">
    <property type="entry name" value="ACP-like"/>
    <property type="match status" value="1"/>
</dbReference>
<dbReference type="Pfam" id="PF00668">
    <property type="entry name" value="Condensation"/>
    <property type="match status" value="1"/>
</dbReference>